<evidence type="ECO:0000259" key="2">
    <source>
        <dbReference type="Pfam" id="PF07811"/>
    </source>
</evidence>
<keyword evidence="1" id="KW-0812">Transmembrane</keyword>
<keyword evidence="1" id="KW-1133">Transmembrane helix</keyword>
<evidence type="ECO:0000313" key="3">
    <source>
        <dbReference type="EMBL" id="CQI88221.1"/>
    </source>
</evidence>
<accession>A0A0U1HNT6</accession>
<evidence type="ECO:0000256" key="1">
    <source>
        <dbReference type="SAM" id="Phobius"/>
    </source>
</evidence>
<dbReference type="RefSeq" id="WP_050534541.1">
    <property type="nucleotide sequence ID" value="NZ_CABIHQ010000019.1"/>
</dbReference>
<reference evidence="3 4" key="1">
    <citation type="submission" date="2015-03" db="EMBL/GenBank/DDBJ databases">
        <authorList>
            <person name="Murphy D."/>
        </authorList>
    </citation>
    <scope>NUCLEOTIDE SEQUENCE [LARGE SCALE GENOMIC DNA]</scope>
    <source>
        <strain evidence="3 4">68/02</strain>
    </source>
</reference>
<name>A0A0U1HNT6_YERRO</name>
<protein>
    <submittedName>
        <fullName evidence="3">Putative tight adherance operon protein</fullName>
    </submittedName>
</protein>
<dbReference type="Pfam" id="PF07811">
    <property type="entry name" value="TadE"/>
    <property type="match status" value="1"/>
</dbReference>
<dbReference type="EMBL" id="CTKE01000002">
    <property type="protein sequence ID" value="CQI88221.1"/>
    <property type="molecule type" value="Genomic_DNA"/>
</dbReference>
<evidence type="ECO:0000313" key="4">
    <source>
        <dbReference type="Proteomes" id="UP000042054"/>
    </source>
</evidence>
<dbReference type="Proteomes" id="UP000042054">
    <property type="component" value="Unassembled WGS sequence"/>
</dbReference>
<gene>
    <name evidence="3" type="primary">tadE</name>
    <name evidence="3" type="ORF">ERS008555_00556</name>
</gene>
<dbReference type="OrthoDB" id="6555614at2"/>
<dbReference type="InterPro" id="IPR012495">
    <property type="entry name" value="TadE-like_dom"/>
</dbReference>
<dbReference type="STRING" id="29485.CH64_2019"/>
<keyword evidence="1" id="KW-0472">Membrane</keyword>
<sequence length="155" mass="17646">MHNLNSHFFHSNKGAVAVEFSIIFTLFFFMLLSSAEISRLLYISASLDLAVSESAKLAKNIERNDSSNYGKILREKLIIHQGVLGKFILEEKNISVNVTFSRSISDVIHLNTSNDNTLPLAIYRVNFLYHPIFFPISTSWANTLLSREVIFAQEY</sequence>
<feature type="domain" description="TadE-like" evidence="2">
    <location>
        <begin position="14"/>
        <end position="55"/>
    </location>
</feature>
<dbReference type="AlphaFoldDB" id="A0A0U1HNT6"/>
<proteinExistence type="predicted"/>
<organism evidence="3 4">
    <name type="scientific">Yersinia rohdei</name>
    <dbReference type="NCBI Taxonomy" id="29485"/>
    <lineage>
        <taxon>Bacteria</taxon>
        <taxon>Pseudomonadati</taxon>
        <taxon>Pseudomonadota</taxon>
        <taxon>Gammaproteobacteria</taxon>
        <taxon>Enterobacterales</taxon>
        <taxon>Yersiniaceae</taxon>
        <taxon>Yersinia</taxon>
    </lineage>
</organism>
<feature type="transmembrane region" description="Helical" evidence="1">
    <location>
        <begin position="14"/>
        <end position="32"/>
    </location>
</feature>